<feature type="coiled-coil region" evidence="3">
    <location>
        <begin position="222"/>
        <end position="249"/>
    </location>
</feature>
<dbReference type="PANTHER" id="PTHR19307:SF14">
    <property type="entry name" value="TUMOR PROTEIN D52"/>
    <property type="match status" value="1"/>
</dbReference>
<evidence type="ECO:0000256" key="4">
    <source>
        <dbReference type="SAM" id="MobiDB-lite"/>
    </source>
</evidence>
<protein>
    <submittedName>
        <fullName evidence="5">Uncharacterized protein</fullName>
    </submittedName>
</protein>
<dbReference type="AlphaFoldDB" id="A0A7R9GID6"/>
<gene>
    <name evidence="5" type="ORF">NMOB1V02_LOCUS9962</name>
</gene>
<evidence type="ECO:0000256" key="3">
    <source>
        <dbReference type="SAM" id="Coils"/>
    </source>
</evidence>
<evidence type="ECO:0000313" key="6">
    <source>
        <dbReference type="Proteomes" id="UP000678499"/>
    </source>
</evidence>
<evidence type="ECO:0000256" key="1">
    <source>
        <dbReference type="ARBA" id="ARBA00005702"/>
    </source>
</evidence>
<dbReference type="GO" id="GO:0005737">
    <property type="term" value="C:cytoplasm"/>
    <property type="evidence" value="ECO:0007669"/>
    <property type="project" value="TreeGrafter"/>
</dbReference>
<accession>A0A7R9GID6</accession>
<dbReference type="OrthoDB" id="10000687at2759"/>
<sequence length="371" mass="40883">MARKESEGSFDDDSSFHEDPIPGLITGHDDNCYEINLVTAGGRTIAKRDDDDDDGEEDEDGEEDCVNFSTCDLLDMSSLWDELEALGVRTADIDEFMCRFGACESSDSGVESDCYVACYGDDDGGLPERKELYEALKRGRLVMVGKNNNNNNNNGKDPSLLAFIEAKVRRIRAWRASLRKVDDVGTPDSGIGDGIFVSAEEKALDDVGTPDSGIGDGIFVSAEEKARQHEEWKQELIKTEEEIQTLRQVLNAKLRHAADLKRKLGITAWKEFADDMNKGIVSVKESQAVMGAKEKIGGVIDTEEEIQTLRQVLNAKLRHAADLKRKLGITAWKEFADDMNKGIVSVKESQAVMGAKEKIGGVIDVINQSQL</sequence>
<keyword evidence="6" id="KW-1185">Reference proteome</keyword>
<organism evidence="5">
    <name type="scientific">Notodromas monacha</name>
    <dbReference type="NCBI Taxonomy" id="399045"/>
    <lineage>
        <taxon>Eukaryota</taxon>
        <taxon>Metazoa</taxon>
        <taxon>Ecdysozoa</taxon>
        <taxon>Arthropoda</taxon>
        <taxon>Crustacea</taxon>
        <taxon>Oligostraca</taxon>
        <taxon>Ostracoda</taxon>
        <taxon>Podocopa</taxon>
        <taxon>Podocopida</taxon>
        <taxon>Cypridocopina</taxon>
        <taxon>Cypridoidea</taxon>
        <taxon>Cyprididae</taxon>
        <taxon>Notodromas</taxon>
    </lineage>
</organism>
<dbReference type="Proteomes" id="UP000678499">
    <property type="component" value="Unassembled WGS sequence"/>
</dbReference>
<dbReference type="InterPro" id="IPR007327">
    <property type="entry name" value="TPD52"/>
</dbReference>
<reference evidence="5" key="1">
    <citation type="submission" date="2020-11" db="EMBL/GenBank/DDBJ databases">
        <authorList>
            <person name="Tran Van P."/>
        </authorList>
    </citation>
    <scope>NUCLEOTIDE SEQUENCE</scope>
</reference>
<evidence type="ECO:0000313" key="5">
    <source>
        <dbReference type="EMBL" id="CAD7282337.1"/>
    </source>
</evidence>
<name>A0A7R9GID6_9CRUS</name>
<feature type="region of interest" description="Disordered" evidence="4">
    <location>
        <begin position="1"/>
        <end position="29"/>
    </location>
</feature>
<comment type="similarity">
    <text evidence="1">Belongs to the TPD52 family.</text>
</comment>
<keyword evidence="2 3" id="KW-0175">Coiled coil</keyword>
<proteinExistence type="inferred from homology"/>
<dbReference type="PANTHER" id="PTHR19307">
    <property type="entry name" value="TUMOR PROTEIN D52"/>
    <property type="match status" value="1"/>
</dbReference>
<evidence type="ECO:0000256" key="2">
    <source>
        <dbReference type="ARBA" id="ARBA00023054"/>
    </source>
</evidence>
<dbReference type="Pfam" id="PF04201">
    <property type="entry name" value="TPD52"/>
    <property type="match status" value="2"/>
</dbReference>
<dbReference type="EMBL" id="OA885764">
    <property type="protein sequence ID" value="CAD7282337.1"/>
    <property type="molecule type" value="Genomic_DNA"/>
</dbReference>
<dbReference type="EMBL" id="CAJPEX010003727">
    <property type="protein sequence ID" value="CAG0922489.1"/>
    <property type="molecule type" value="Genomic_DNA"/>
</dbReference>